<dbReference type="GO" id="GO:0009651">
    <property type="term" value="P:response to salt stress"/>
    <property type="evidence" value="ECO:0007669"/>
    <property type="project" value="TreeGrafter"/>
</dbReference>
<dbReference type="GO" id="GO:0005544">
    <property type="term" value="F:calcium-dependent phospholipid binding"/>
    <property type="evidence" value="ECO:0007669"/>
    <property type="project" value="InterPro"/>
</dbReference>
<protein>
    <submittedName>
        <fullName evidence="4">Uncharacterized protein</fullName>
    </submittedName>
</protein>
<dbReference type="EMBL" id="JAUJYN010000102">
    <property type="protein sequence ID" value="KAK1256617.1"/>
    <property type="molecule type" value="Genomic_DNA"/>
</dbReference>
<dbReference type="InterPro" id="IPR037104">
    <property type="entry name" value="Annexin_sf"/>
</dbReference>
<dbReference type="GO" id="GO:0009408">
    <property type="term" value="P:response to heat"/>
    <property type="evidence" value="ECO:0007669"/>
    <property type="project" value="TreeGrafter"/>
</dbReference>
<comment type="similarity">
    <text evidence="1">Belongs to the annexin family.</text>
</comment>
<reference evidence="4" key="1">
    <citation type="journal article" date="2023" name="Nat. Commun.">
        <title>Diploid and tetraploid genomes of Acorus and the evolution of monocots.</title>
        <authorList>
            <person name="Ma L."/>
            <person name="Liu K.W."/>
            <person name="Li Z."/>
            <person name="Hsiao Y.Y."/>
            <person name="Qi Y."/>
            <person name="Fu T."/>
            <person name="Tang G.D."/>
            <person name="Zhang D."/>
            <person name="Sun W.H."/>
            <person name="Liu D.K."/>
            <person name="Li Y."/>
            <person name="Chen G.Z."/>
            <person name="Liu X.D."/>
            <person name="Liao X.Y."/>
            <person name="Jiang Y.T."/>
            <person name="Yu X."/>
            <person name="Hao Y."/>
            <person name="Huang J."/>
            <person name="Zhao X.W."/>
            <person name="Ke S."/>
            <person name="Chen Y.Y."/>
            <person name="Wu W.L."/>
            <person name="Hsu J.L."/>
            <person name="Lin Y.F."/>
            <person name="Huang M.D."/>
            <person name="Li C.Y."/>
            <person name="Huang L."/>
            <person name="Wang Z.W."/>
            <person name="Zhao X."/>
            <person name="Zhong W.Y."/>
            <person name="Peng D.H."/>
            <person name="Ahmad S."/>
            <person name="Lan S."/>
            <person name="Zhang J.S."/>
            <person name="Tsai W.C."/>
            <person name="Van de Peer Y."/>
            <person name="Liu Z.J."/>
        </authorList>
    </citation>
    <scope>NUCLEOTIDE SEQUENCE</scope>
    <source>
        <strain evidence="4">SCP</strain>
    </source>
</reference>
<dbReference type="PANTHER" id="PTHR10502">
    <property type="entry name" value="ANNEXIN"/>
    <property type="match status" value="1"/>
</dbReference>
<evidence type="ECO:0000313" key="4">
    <source>
        <dbReference type="EMBL" id="KAK1256617.1"/>
    </source>
</evidence>
<dbReference type="GO" id="GO:0009409">
    <property type="term" value="P:response to cold"/>
    <property type="evidence" value="ECO:0007669"/>
    <property type="project" value="TreeGrafter"/>
</dbReference>
<sequence length="141" mass="16117">MEETKKLLKNHFKNFFKGERLWLPSWKDECLPCILSSFGEDLEAPFSEREVREAIFRMDTNKPTSHRSRAQLAAASAAYHRIYGTELTKAVKKETSGDFEYALLTILRCAENPAKYFAKMGQVYEASAHPPGPFIMPRQVG</sequence>
<evidence type="ECO:0000313" key="5">
    <source>
        <dbReference type="Proteomes" id="UP001179952"/>
    </source>
</evidence>
<name>A0AAV8ZWP4_ACOGR</name>
<evidence type="ECO:0000256" key="2">
    <source>
        <dbReference type="ARBA" id="ARBA00022737"/>
    </source>
</evidence>
<dbReference type="GO" id="GO:0005886">
    <property type="term" value="C:plasma membrane"/>
    <property type="evidence" value="ECO:0007669"/>
    <property type="project" value="TreeGrafter"/>
</dbReference>
<organism evidence="4 5">
    <name type="scientific">Acorus gramineus</name>
    <name type="common">Dwarf sweet flag</name>
    <dbReference type="NCBI Taxonomy" id="55184"/>
    <lineage>
        <taxon>Eukaryota</taxon>
        <taxon>Viridiplantae</taxon>
        <taxon>Streptophyta</taxon>
        <taxon>Embryophyta</taxon>
        <taxon>Tracheophyta</taxon>
        <taxon>Spermatophyta</taxon>
        <taxon>Magnoliopsida</taxon>
        <taxon>Liliopsida</taxon>
        <taxon>Acoraceae</taxon>
        <taxon>Acorus</taxon>
    </lineage>
</organism>
<dbReference type="Gene3D" id="1.10.220.10">
    <property type="entry name" value="Annexin"/>
    <property type="match status" value="1"/>
</dbReference>
<keyword evidence="2" id="KW-0677">Repeat</keyword>
<dbReference type="GO" id="GO:0009414">
    <property type="term" value="P:response to water deprivation"/>
    <property type="evidence" value="ECO:0007669"/>
    <property type="project" value="TreeGrafter"/>
</dbReference>
<evidence type="ECO:0000256" key="1">
    <source>
        <dbReference type="ARBA" id="ARBA00007831"/>
    </source>
</evidence>
<keyword evidence="3" id="KW-0041">Annexin</keyword>
<dbReference type="PANTHER" id="PTHR10502:SF102">
    <property type="entry name" value="ANNEXIN B11"/>
    <property type="match status" value="1"/>
</dbReference>
<accession>A0AAV8ZWP4</accession>
<dbReference type="GO" id="GO:0001786">
    <property type="term" value="F:phosphatidylserine binding"/>
    <property type="evidence" value="ECO:0007669"/>
    <property type="project" value="TreeGrafter"/>
</dbReference>
<gene>
    <name evidence="4" type="ORF">QJS04_geneDACA024267</name>
</gene>
<reference evidence="4" key="2">
    <citation type="submission" date="2023-06" db="EMBL/GenBank/DDBJ databases">
        <authorList>
            <person name="Ma L."/>
            <person name="Liu K.-W."/>
            <person name="Li Z."/>
            <person name="Hsiao Y.-Y."/>
            <person name="Qi Y."/>
            <person name="Fu T."/>
            <person name="Tang G."/>
            <person name="Zhang D."/>
            <person name="Sun W.-H."/>
            <person name="Liu D.-K."/>
            <person name="Li Y."/>
            <person name="Chen G.-Z."/>
            <person name="Liu X.-D."/>
            <person name="Liao X.-Y."/>
            <person name="Jiang Y.-T."/>
            <person name="Yu X."/>
            <person name="Hao Y."/>
            <person name="Huang J."/>
            <person name="Zhao X.-W."/>
            <person name="Ke S."/>
            <person name="Chen Y.-Y."/>
            <person name="Wu W.-L."/>
            <person name="Hsu J.-L."/>
            <person name="Lin Y.-F."/>
            <person name="Huang M.-D."/>
            <person name="Li C.-Y."/>
            <person name="Huang L."/>
            <person name="Wang Z.-W."/>
            <person name="Zhao X."/>
            <person name="Zhong W.-Y."/>
            <person name="Peng D.-H."/>
            <person name="Ahmad S."/>
            <person name="Lan S."/>
            <person name="Zhang J.-S."/>
            <person name="Tsai W.-C."/>
            <person name="Van De Peer Y."/>
            <person name="Liu Z.-J."/>
        </authorList>
    </citation>
    <scope>NUCLEOTIDE SEQUENCE</scope>
    <source>
        <strain evidence="4">SCP</strain>
        <tissue evidence="4">Leaves</tissue>
    </source>
</reference>
<dbReference type="GO" id="GO:0005737">
    <property type="term" value="C:cytoplasm"/>
    <property type="evidence" value="ECO:0007669"/>
    <property type="project" value="TreeGrafter"/>
</dbReference>
<dbReference type="SMART" id="SM00335">
    <property type="entry name" value="ANX"/>
    <property type="match status" value="1"/>
</dbReference>
<evidence type="ECO:0000256" key="3">
    <source>
        <dbReference type="ARBA" id="ARBA00023216"/>
    </source>
</evidence>
<dbReference type="AlphaFoldDB" id="A0AAV8ZWP4"/>
<dbReference type="GO" id="GO:0005509">
    <property type="term" value="F:calcium ion binding"/>
    <property type="evidence" value="ECO:0007669"/>
    <property type="project" value="InterPro"/>
</dbReference>
<dbReference type="Proteomes" id="UP001179952">
    <property type="component" value="Unassembled WGS sequence"/>
</dbReference>
<dbReference type="Pfam" id="PF00191">
    <property type="entry name" value="Annexin"/>
    <property type="match status" value="1"/>
</dbReference>
<dbReference type="SUPFAM" id="SSF47874">
    <property type="entry name" value="Annexin"/>
    <property type="match status" value="1"/>
</dbReference>
<proteinExistence type="inferred from homology"/>
<dbReference type="InterPro" id="IPR018502">
    <property type="entry name" value="Annexin_repeat"/>
</dbReference>
<comment type="caution">
    <text evidence="4">The sequence shown here is derived from an EMBL/GenBank/DDBJ whole genome shotgun (WGS) entry which is preliminary data.</text>
</comment>
<keyword evidence="5" id="KW-1185">Reference proteome</keyword>